<reference evidence="2" key="1">
    <citation type="journal article" date="2021" name="Proc. Natl. Acad. Sci. U.S.A.">
        <title>A Catalog of Tens of Thousands of Viruses from Human Metagenomes Reveals Hidden Associations with Chronic Diseases.</title>
        <authorList>
            <person name="Tisza M.J."/>
            <person name="Buck C.B."/>
        </authorList>
    </citation>
    <scope>NUCLEOTIDE SEQUENCE</scope>
    <source>
        <strain evidence="2">CtWb16</strain>
    </source>
</reference>
<dbReference type="EMBL" id="BK032721">
    <property type="protein sequence ID" value="DAF56756.1"/>
    <property type="molecule type" value="Genomic_DNA"/>
</dbReference>
<organism evidence="2">
    <name type="scientific">Myoviridae sp. ctWb16</name>
    <dbReference type="NCBI Taxonomy" id="2827690"/>
    <lineage>
        <taxon>Viruses</taxon>
        <taxon>Duplodnaviria</taxon>
        <taxon>Heunggongvirae</taxon>
        <taxon>Uroviricota</taxon>
        <taxon>Caudoviricetes</taxon>
    </lineage>
</organism>
<keyword evidence="1" id="KW-1133">Transmembrane helix</keyword>
<accession>A0A8S5T073</accession>
<feature type="transmembrane region" description="Helical" evidence="1">
    <location>
        <begin position="12"/>
        <end position="31"/>
    </location>
</feature>
<keyword evidence="1" id="KW-0812">Transmembrane</keyword>
<name>A0A8S5T073_9CAUD</name>
<protein>
    <submittedName>
        <fullName evidence="2">Uncharacterized protein</fullName>
    </submittedName>
</protein>
<sequence length="36" mass="4364">MYLHNPLLSPLIFINIFIKMLLYVFMLFVYLKNLTS</sequence>
<evidence type="ECO:0000256" key="1">
    <source>
        <dbReference type="SAM" id="Phobius"/>
    </source>
</evidence>
<keyword evidence="1" id="KW-0472">Membrane</keyword>
<evidence type="ECO:0000313" key="2">
    <source>
        <dbReference type="EMBL" id="DAF56756.1"/>
    </source>
</evidence>
<proteinExistence type="predicted"/>